<evidence type="ECO:0008006" key="4">
    <source>
        <dbReference type="Google" id="ProtNLM"/>
    </source>
</evidence>
<accession>A0A9X2BKU7</accession>
<organism evidence="2 3">
    <name type="scientific">Vibrio amylolyticus</name>
    <dbReference type="NCBI Taxonomy" id="2847292"/>
    <lineage>
        <taxon>Bacteria</taxon>
        <taxon>Pseudomonadati</taxon>
        <taxon>Pseudomonadota</taxon>
        <taxon>Gammaproteobacteria</taxon>
        <taxon>Vibrionales</taxon>
        <taxon>Vibrionaceae</taxon>
        <taxon>Vibrio</taxon>
    </lineage>
</organism>
<name>A0A9X2BKU7_9VIBR</name>
<keyword evidence="3" id="KW-1185">Reference proteome</keyword>
<evidence type="ECO:0000313" key="2">
    <source>
        <dbReference type="EMBL" id="MCK6263243.1"/>
    </source>
</evidence>
<comment type="caution">
    <text evidence="2">The sequence shown here is derived from an EMBL/GenBank/DDBJ whole genome shotgun (WGS) entry which is preliminary data.</text>
</comment>
<protein>
    <recommendedName>
        <fullName evidence="4">Glycosyltransferase</fullName>
    </recommendedName>
</protein>
<proteinExistence type="predicted"/>
<sequence length="324" mass="37885">MNKINFKKRRNAAYKQVQSNINESIINHLDCREYSNKPIYHPRLINITYFIRQEADVLMSHGVADKNYLSMRDSEGRMINKFQHVLVPGPWLKNRLMALPGLTLKEDQIHVVGWPRLDPLCKVRKKYLEQKGESSQPNVLWAPTHDHRKRGKSKESTSSYPRFGEHSEEMNSLYNYTIALHPRNRTSKEPTTVSLAESDFVISDFGTMVYEAWALGIPVIFPRWILKDRVIKYVKGSAEAYIFENNIGLHAESIEDVHRIISENKPLGDDVKLFMEQYLPSEYLGNSGMIIAEKLRTLPIQRSYKRIFGYYWDYAKLRFSRLVK</sequence>
<evidence type="ECO:0000313" key="3">
    <source>
        <dbReference type="Proteomes" id="UP001139559"/>
    </source>
</evidence>
<feature type="region of interest" description="Disordered" evidence="1">
    <location>
        <begin position="138"/>
        <end position="164"/>
    </location>
</feature>
<evidence type="ECO:0000256" key="1">
    <source>
        <dbReference type="SAM" id="MobiDB-lite"/>
    </source>
</evidence>
<dbReference type="EMBL" id="JAJHVV010000004">
    <property type="protein sequence ID" value="MCK6263243.1"/>
    <property type="molecule type" value="Genomic_DNA"/>
</dbReference>
<dbReference type="SUPFAM" id="SSF53756">
    <property type="entry name" value="UDP-Glycosyltransferase/glycogen phosphorylase"/>
    <property type="match status" value="1"/>
</dbReference>
<dbReference type="AlphaFoldDB" id="A0A9X2BKU7"/>
<gene>
    <name evidence="2" type="ORF">KP803_08130</name>
</gene>
<reference evidence="2" key="1">
    <citation type="submission" date="2021-11" db="EMBL/GenBank/DDBJ databases">
        <title>Vibrio ZSDE26 sp. nov. and Vibrio ZSDZ34 sp. nov., isolated from coastal seawater in Qingdao.</title>
        <authorList>
            <person name="Zhang P."/>
        </authorList>
    </citation>
    <scope>NUCLEOTIDE SEQUENCE</scope>
    <source>
        <strain evidence="2">ZSDE26</strain>
    </source>
</reference>
<dbReference type="RefSeq" id="WP_248008330.1">
    <property type="nucleotide sequence ID" value="NZ_JAJHVV010000004.1"/>
</dbReference>
<dbReference type="Proteomes" id="UP001139559">
    <property type="component" value="Unassembled WGS sequence"/>
</dbReference>